<dbReference type="PATRIC" id="fig|1218567.3.peg.4009"/>
<dbReference type="SUPFAM" id="SSF51735">
    <property type="entry name" value="NAD(P)-binding Rossmann-fold domains"/>
    <property type="match status" value="1"/>
</dbReference>
<organism evidence="3 4">
    <name type="scientific">Leptospira borgpetersenii serovar Hardjo-bovis str. Sponselee</name>
    <dbReference type="NCBI Taxonomy" id="1303729"/>
    <lineage>
        <taxon>Bacteria</taxon>
        <taxon>Pseudomonadati</taxon>
        <taxon>Spirochaetota</taxon>
        <taxon>Spirochaetia</taxon>
        <taxon>Leptospirales</taxon>
        <taxon>Leptospiraceae</taxon>
        <taxon>Leptospira</taxon>
    </lineage>
</organism>
<name>M6BEX9_LEPBO</name>
<reference evidence="3 4" key="1">
    <citation type="submission" date="2013-01" db="EMBL/GenBank/DDBJ databases">
        <authorList>
            <person name="Harkins D.M."/>
            <person name="Durkin A.S."/>
            <person name="Brinkac L.M."/>
            <person name="Haft D.H."/>
            <person name="Selengut J.D."/>
            <person name="Sanka R."/>
            <person name="DePew J."/>
            <person name="Purushe J."/>
            <person name="Galloway R.L."/>
            <person name="Vinetz J.M."/>
            <person name="Sutton G.G."/>
            <person name="Nierman W.C."/>
            <person name="Fouts D.E."/>
        </authorList>
    </citation>
    <scope>NUCLEOTIDE SEQUENCE [LARGE SCALE GENOMIC DNA]</scope>
    <source>
        <strain evidence="3 4">Sponselee CDC</strain>
    </source>
</reference>
<gene>
    <name evidence="3" type="ORF">LEP1GSC016_3087</name>
</gene>
<dbReference type="PANTHER" id="PTHR14239">
    <property type="entry name" value="DUDULIN-RELATED"/>
    <property type="match status" value="1"/>
</dbReference>
<evidence type="ECO:0000256" key="1">
    <source>
        <dbReference type="ARBA" id="ARBA00023002"/>
    </source>
</evidence>
<dbReference type="InterPro" id="IPR036291">
    <property type="entry name" value="NAD(P)-bd_dom_sf"/>
</dbReference>
<dbReference type="RefSeq" id="WP_011671283.1">
    <property type="nucleotide sequence ID" value="NZ_ANMU01000167.1"/>
</dbReference>
<proteinExistence type="predicted"/>
<dbReference type="GO" id="GO:0016491">
    <property type="term" value="F:oxidoreductase activity"/>
    <property type="evidence" value="ECO:0007669"/>
    <property type="project" value="UniProtKB-KW"/>
</dbReference>
<feature type="domain" description="Pyrroline-5-carboxylate reductase catalytic N-terminal" evidence="2">
    <location>
        <begin position="5"/>
        <end position="97"/>
    </location>
</feature>
<comment type="caution">
    <text evidence="3">The sequence shown here is derived from an EMBL/GenBank/DDBJ whole genome shotgun (WGS) entry which is preliminary data.</text>
</comment>
<evidence type="ECO:0000259" key="2">
    <source>
        <dbReference type="Pfam" id="PF03807"/>
    </source>
</evidence>
<dbReference type="InterPro" id="IPR051267">
    <property type="entry name" value="STEAP_metalloreductase"/>
</dbReference>
<keyword evidence="1" id="KW-0560">Oxidoreductase</keyword>
<dbReference type="Gene3D" id="3.40.50.720">
    <property type="entry name" value="NAD(P)-binding Rossmann-like Domain"/>
    <property type="match status" value="1"/>
</dbReference>
<sequence>MKGKKIGILGSGVVGQTLANGFLKYGAEVKIGTRDFGKLKDWLSKAGTNALIGSFADAANFGEILVLAAKGNAASETLKLAGIDSLNGKTIIDTTNPIGEESPQNGVLKFFTTYNESLMEQFQKQVPKANFVKCFNSVGNGLMVNPHFKDGKPSMFICGNDEFAKNQIKEILNLFGWEIEDMGKAEAARAIEPLCILWCIPGFLSQSWTHAFKLLK</sequence>
<accession>M6BEX9</accession>
<protein>
    <submittedName>
        <fullName evidence="3">NADP oxidoreductase coenzyme F420-dependent</fullName>
    </submittedName>
</protein>
<dbReference type="InterPro" id="IPR028939">
    <property type="entry name" value="P5C_Rdtase_cat_N"/>
</dbReference>
<dbReference type="AlphaFoldDB" id="M6BEX9"/>
<evidence type="ECO:0000313" key="3">
    <source>
        <dbReference type="EMBL" id="EMJ78074.1"/>
    </source>
</evidence>
<dbReference type="EMBL" id="ANMU01000167">
    <property type="protein sequence ID" value="EMJ78074.1"/>
    <property type="molecule type" value="Genomic_DNA"/>
</dbReference>
<dbReference type="Proteomes" id="UP000011873">
    <property type="component" value="Unassembled WGS sequence"/>
</dbReference>
<dbReference type="Pfam" id="PF03807">
    <property type="entry name" value="F420_oxidored"/>
    <property type="match status" value="1"/>
</dbReference>
<evidence type="ECO:0000313" key="4">
    <source>
        <dbReference type="Proteomes" id="UP000011873"/>
    </source>
</evidence>